<evidence type="ECO:0000313" key="1">
    <source>
        <dbReference type="EMBL" id="TRZ23951.1"/>
    </source>
</evidence>
<dbReference type="Proteomes" id="UP000796761">
    <property type="component" value="Unassembled WGS sequence"/>
</dbReference>
<dbReference type="AlphaFoldDB" id="A0A8K1GUA6"/>
<reference evidence="1" key="1">
    <citation type="submission" date="2019-04" db="EMBL/GenBank/DDBJ databases">
        <title>Genome assembly of Zosterops borbonicus 15179.</title>
        <authorList>
            <person name="Leroy T."/>
            <person name="Anselmetti Y."/>
            <person name="Tilak M.-K."/>
            <person name="Nabholz B."/>
        </authorList>
    </citation>
    <scope>NUCLEOTIDE SEQUENCE</scope>
    <source>
        <strain evidence="1">HGM_15179</strain>
        <tissue evidence="1">Muscle</tissue>
    </source>
</reference>
<dbReference type="EMBL" id="SWJQ01000056">
    <property type="protein sequence ID" value="TRZ23951.1"/>
    <property type="molecule type" value="Genomic_DNA"/>
</dbReference>
<comment type="caution">
    <text evidence="1">The sequence shown here is derived from an EMBL/GenBank/DDBJ whole genome shotgun (WGS) entry which is preliminary data.</text>
</comment>
<keyword evidence="2" id="KW-1185">Reference proteome</keyword>
<gene>
    <name evidence="1" type="ORF">HGM15179_003123</name>
</gene>
<organism evidence="1 2">
    <name type="scientific">Zosterops borbonicus</name>
    <dbReference type="NCBI Taxonomy" id="364589"/>
    <lineage>
        <taxon>Eukaryota</taxon>
        <taxon>Metazoa</taxon>
        <taxon>Chordata</taxon>
        <taxon>Craniata</taxon>
        <taxon>Vertebrata</taxon>
        <taxon>Euteleostomi</taxon>
        <taxon>Archelosauria</taxon>
        <taxon>Archosauria</taxon>
        <taxon>Dinosauria</taxon>
        <taxon>Saurischia</taxon>
        <taxon>Theropoda</taxon>
        <taxon>Coelurosauria</taxon>
        <taxon>Aves</taxon>
        <taxon>Neognathae</taxon>
        <taxon>Neoaves</taxon>
        <taxon>Telluraves</taxon>
        <taxon>Australaves</taxon>
        <taxon>Passeriformes</taxon>
        <taxon>Sylvioidea</taxon>
        <taxon>Zosteropidae</taxon>
        <taxon>Zosterops</taxon>
    </lineage>
</organism>
<evidence type="ECO:0000313" key="2">
    <source>
        <dbReference type="Proteomes" id="UP000796761"/>
    </source>
</evidence>
<proteinExistence type="predicted"/>
<sequence>MQLLWAKEKGTIEMSSLQHSRVLMIKGPEQEEASPTHPFWERTETGEWETRRQCAIKAAARCWINDNICMRVWATIEAVTMETGAKASGGKKQAMMKGSRAVSTLAQETEKTWACHLGNSSALKMGFSEDMIVKKVDDGVTLLCSVLEFYGD</sequence>
<accession>A0A8K1GUA6</accession>
<protein>
    <submittedName>
        <fullName evidence="1">Uncharacterized protein</fullName>
    </submittedName>
</protein>
<name>A0A8K1GUA6_9PASS</name>